<gene>
    <name evidence="2" type="ORF">FCALED_LOCUS1445</name>
</gene>
<protein>
    <submittedName>
        <fullName evidence="2">14689_t:CDS:1</fullName>
    </submittedName>
</protein>
<feature type="region of interest" description="Disordered" evidence="1">
    <location>
        <begin position="64"/>
        <end position="86"/>
    </location>
</feature>
<feature type="compositionally biased region" description="Basic and acidic residues" evidence="1">
    <location>
        <begin position="67"/>
        <end position="78"/>
    </location>
</feature>
<dbReference type="AlphaFoldDB" id="A0A9N8YYV3"/>
<evidence type="ECO:0000256" key="1">
    <source>
        <dbReference type="SAM" id="MobiDB-lite"/>
    </source>
</evidence>
<sequence length="331" mass="37632">MDQAEIFVNQSLAENKDQVILNKTKLGILSYRKKSKRKATHTGKDDTDTLTSLTEETKKYVLKMKHPRSEYDSKKSSDHPSSSDVGFDNKEIKVDLTDIEKELLRKLTSENIVFDNCSQLTLPYPAYIFTNREWQMITRENPYLITDLVLPTEVLSSLRSASADSLEGKTAFLFIGDSEIGRVVSQIFNNMCSSVPDVAQLKHQKMSTPSGFTPLQQQKDRLKVQLRGRKSINQLLKAKGGPEEAVLLTNQGDLVESDTMDLKYDGLYRSWPFLTTRLAKDKTTIARIKHSAFYGTRGTVEFVKSDTTTPPLQIQYMRDLPDIPQRKKLLN</sequence>
<dbReference type="OrthoDB" id="2440309at2759"/>
<evidence type="ECO:0000313" key="2">
    <source>
        <dbReference type="EMBL" id="CAG8455013.1"/>
    </source>
</evidence>
<name>A0A9N8YYV3_9GLOM</name>
<accession>A0A9N8YYV3</accession>
<comment type="caution">
    <text evidence="2">The sequence shown here is derived from an EMBL/GenBank/DDBJ whole genome shotgun (WGS) entry which is preliminary data.</text>
</comment>
<reference evidence="2" key="1">
    <citation type="submission" date="2021-06" db="EMBL/GenBank/DDBJ databases">
        <authorList>
            <person name="Kallberg Y."/>
            <person name="Tangrot J."/>
            <person name="Rosling A."/>
        </authorList>
    </citation>
    <scope>NUCLEOTIDE SEQUENCE</scope>
    <source>
        <strain evidence="2">UK204</strain>
    </source>
</reference>
<proteinExistence type="predicted"/>
<evidence type="ECO:0000313" key="3">
    <source>
        <dbReference type="Proteomes" id="UP000789570"/>
    </source>
</evidence>
<dbReference type="Proteomes" id="UP000789570">
    <property type="component" value="Unassembled WGS sequence"/>
</dbReference>
<organism evidence="2 3">
    <name type="scientific">Funneliformis caledonium</name>
    <dbReference type="NCBI Taxonomy" id="1117310"/>
    <lineage>
        <taxon>Eukaryota</taxon>
        <taxon>Fungi</taxon>
        <taxon>Fungi incertae sedis</taxon>
        <taxon>Mucoromycota</taxon>
        <taxon>Glomeromycotina</taxon>
        <taxon>Glomeromycetes</taxon>
        <taxon>Glomerales</taxon>
        <taxon>Glomeraceae</taxon>
        <taxon>Funneliformis</taxon>
    </lineage>
</organism>
<keyword evidence="3" id="KW-1185">Reference proteome</keyword>
<dbReference type="EMBL" id="CAJVPQ010000188">
    <property type="protein sequence ID" value="CAG8455013.1"/>
    <property type="molecule type" value="Genomic_DNA"/>
</dbReference>